<evidence type="ECO:0000313" key="3">
    <source>
        <dbReference type="EMBL" id="AOU97855.1"/>
    </source>
</evidence>
<feature type="binding site" evidence="2">
    <location>
        <position position="210"/>
    </location>
    <ligand>
        <name>Zn(2+)</name>
        <dbReference type="ChEBI" id="CHEBI:29105"/>
        <label>1</label>
        <note>catalytic</note>
    </ligand>
</feature>
<dbReference type="Gene3D" id="3.20.20.70">
    <property type="entry name" value="Aldolase class I"/>
    <property type="match status" value="1"/>
</dbReference>
<dbReference type="RefSeq" id="WP_070078231.1">
    <property type="nucleotide sequence ID" value="NZ_CP017415.1"/>
</dbReference>
<dbReference type="EMBL" id="CP017415">
    <property type="protein sequence ID" value="AOU97855.1"/>
    <property type="molecule type" value="Genomic_DNA"/>
</dbReference>
<feature type="binding site" evidence="2">
    <location>
        <position position="182"/>
    </location>
    <ligand>
        <name>Zn(2+)</name>
        <dbReference type="ChEBI" id="CHEBI:29105"/>
        <label>1</label>
        <note>catalytic</note>
    </ligand>
</feature>
<accession>A0A1D8IN53</accession>
<dbReference type="Proteomes" id="UP000095401">
    <property type="component" value="Chromosome"/>
</dbReference>
<dbReference type="InterPro" id="IPR050246">
    <property type="entry name" value="Class_II_FBP_aldolase"/>
</dbReference>
<feature type="binding site" evidence="2">
    <location>
        <position position="133"/>
    </location>
    <ligand>
        <name>Zn(2+)</name>
        <dbReference type="ChEBI" id="CHEBI:29105"/>
        <label>2</label>
    </ligand>
</feature>
<keyword evidence="2" id="KW-0862">Zinc</keyword>
<dbReference type="GO" id="GO:0016832">
    <property type="term" value="F:aldehyde-lyase activity"/>
    <property type="evidence" value="ECO:0007669"/>
    <property type="project" value="InterPro"/>
</dbReference>
<evidence type="ECO:0008006" key="5">
    <source>
        <dbReference type="Google" id="ProtNLM"/>
    </source>
</evidence>
<keyword evidence="4" id="KW-1185">Reference proteome</keyword>
<dbReference type="GO" id="GO:0008270">
    <property type="term" value="F:zinc ion binding"/>
    <property type="evidence" value="ECO:0007669"/>
    <property type="project" value="InterPro"/>
</dbReference>
<dbReference type="PANTHER" id="PTHR30304:SF0">
    <property type="entry name" value="D-TAGATOSE-1,6-BISPHOSPHATE ALDOLASE SUBUNIT GATY-RELATED"/>
    <property type="match status" value="1"/>
</dbReference>
<name>A0A1D8IN53_9GAMM</name>
<evidence type="ECO:0000313" key="4">
    <source>
        <dbReference type="Proteomes" id="UP000095401"/>
    </source>
</evidence>
<proteinExistence type="predicted"/>
<feature type="binding site" evidence="2">
    <location>
        <position position="103"/>
    </location>
    <ligand>
        <name>Zn(2+)</name>
        <dbReference type="ChEBI" id="CHEBI:29105"/>
        <label>2</label>
    </ligand>
</feature>
<sequence>MKRNLAELLHEAAPGAAGCFNTLNLDMALAVLEAAENLGKPVIVGIASRHFEGMRTALRAPAYLKAIESAGIPATLHLDHAAPEQVDMIREALDLGFTSIMIDGSHLPFSENVDLTATVVELAKRYGAGVEGELGAVAGEEGVADTGHDAPAALPYTDAAEARRFVEQTGVDALAIAVGTAHGLYREAPHISLNTIEAVAAGVNVPLVMHGATGVGDDAIRESVRRGIRKINFFSGLLQTGMDEVRAQAGVKHNDYLGVLQSTHTRWRVLAEAQIRLYASVA</sequence>
<protein>
    <recommendedName>
        <fullName evidence="5">Fructose-bisphosphate aldolase</fullName>
    </recommendedName>
</protein>
<dbReference type="InterPro" id="IPR000771">
    <property type="entry name" value="FBA_II"/>
</dbReference>
<dbReference type="InterPro" id="IPR013785">
    <property type="entry name" value="Aldolase_TIM"/>
</dbReference>
<keyword evidence="2" id="KW-0479">Metal-binding</keyword>
<comment type="cofactor">
    <cofactor evidence="2">
        <name>Zn(2+)</name>
        <dbReference type="ChEBI" id="CHEBI:29105"/>
    </cofactor>
    <text evidence="2">Binds 2 Zn(2+) ions per subunit. One is catalytic and the other provides a structural contribution.</text>
</comment>
<dbReference type="SUPFAM" id="SSF51569">
    <property type="entry name" value="Aldolase"/>
    <property type="match status" value="1"/>
</dbReference>
<dbReference type="GO" id="GO:0005975">
    <property type="term" value="P:carbohydrate metabolic process"/>
    <property type="evidence" value="ECO:0007669"/>
    <property type="project" value="InterPro"/>
</dbReference>
<organism evidence="3 4">
    <name type="scientific">Acidihalobacter yilgarnensis</name>
    <dbReference type="NCBI Taxonomy" id="2819280"/>
    <lineage>
        <taxon>Bacteria</taxon>
        <taxon>Pseudomonadati</taxon>
        <taxon>Pseudomonadota</taxon>
        <taxon>Gammaproteobacteria</taxon>
        <taxon>Chromatiales</taxon>
        <taxon>Ectothiorhodospiraceae</taxon>
        <taxon>Acidihalobacter</taxon>
    </lineage>
</organism>
<evidence type="ECO:0000256" key="1">
    <source>
        <dbReference type="PIRSR" id="PIRSR001359-1"/>
    </source>
</evidence>
<dbReference type="AlphaFoldDB" id="A0A1D8IN53"/>
<feature type="binding site" evidence="2">
    <location>
        <position position="80"/>
    </location>
    <ligand>
        <name>Zn(2+)</name>
        <dbReference type="ChEBI" id="CHEBI:29105"/>
        <label>1</label>
        <note>catalytic</note>
    </ligand>
</feature>
<evidence type="ECO:0000256" key="2">
    <source>
        <dbReference type="PIRSR" id="PIRSR001359-3"/>
    </source>
</evidence>
<dbReference type="PANTHER" id="PTHR30304">
    <property type="entry name" value="D-TAGATOSE-1,6-BISPHOSPHATE ALDOLASE"/>
    <property type="match status" value="1"/>
</dbReference>
<dbReference type="Pfam" id="PF01116">
    <property type="entry name" value="F_bP_aldolase"/>
    <property type="match status" value="1"/>
</dbReference>
<dbReference type="PIRSF" id="PIRSF001359">
    <property type="entry name" value="F_bP_aldolase_II"/>
    <property type="match status" value="1"/>
</dbReference>
<gene>
    <name evidence="3" type="ORF">BI364_07660</name>
</gene>
<feature type="active site" description="Proton donor" evidence="1">
    <location>
        <position position="79"/>
    </location>
</feature>
<dbReference type="KEGG" id="aprs:BI364_07660"/>
<reference evidence="4" key="1">
    <citation type="submission" date="2016-09" db="EMBL/GenBank/DDBJ databases">
        <title>Acidihalobacter prosperus F5.</title>
        <authorList>
            <person name="Khaleque H.N."/>
            <person name="Ramsay J.P."/>
            <person name="Kaksonen A.H."/>
            <person name="Boxall N.J."/>
            <person name="Watkin E.L.J."/>
        </authorList>
    </citation>
    <scope>NUCLEOTIDE SEQUENCE [LARGE SCALE GENOMIC DNA]</scope>
    <source>
        <strain evidence="4">F5</strain>
    </source>
</reference>